<reference evidence="3" key="1">
    <citation type="submission" date="2014-10" db="EMBL/GenBank/DDBJ databases">
        <authorList>
            <person name="King R."/>
        </authorList>
    </citation>
    <scope>NUCLEOTIDE SEQUENCE [LARGE SCALE GENOMIC DNA]</scope>
    <source>
        <strain evidence="3">A3/5</strain>
    </source>
</reference>
<evidence type="ECO:0000256" key="1">
    <source>
        <dbReference type="SAM" id="MobiDB-lite"/>
    </source>
</evidence>
<dbReference type="Proteomes" id="UP000245910">
    <property type="component" value="Chromosome I"/>
</dbReference>
<accession>A0A2L2T430</accession>
<dbReference type="AlphaFoldDB" id="A0A2L2T430"/>
<name>A0A2L2T430_9HYPO</name>
<feature type="region of interest" description="Disordered" evidence="1">
    <location>
        <begin position="17"/>
        <end position="46"/>
    </location>
</feature>
<evidence type="ECO:0000313" key="2">
    <source>
        <dbReference type="EMBL" id="CEI64329.1"/>
    </source>
</evidence>
<proteinExistence type="predicted"/>
<organism evidence="2 3">
    <name type="scientific">Fusarium venenatum</name>
    <dbReference type="NCBI Taxonomy" id="56646"/>
    <lineage>
        <taxon>Eukaryota</taxon>
        <taxon>Fungi</taxon>
        <taxon>Dikarya</taxon>
        <taxon>Ascomycota</taxon>
        <taxon>Pezizomycotina</taxon>
        <taxon>Sordariomycetes</taxon>
        <taxon>Hypocreomycetidae</taxon>
        <taxon>Hypocreales</taxon>
        <taxon>Nectriaceae</taxon>
        <taxon>Fusarium</taxon>
    </lineage>
</organism>
<keyword evidence="3" id="KW-1185">Reference proteome</keyword>
<sequence>MSLTTCCFWCQAVRPSAVRDGSSPNSTHGRSESDGQAVPPSSHEMAPIRAHDGFAQGVRSNIMQVLKEDKMREDYPTEPAPTSFEVVQPAIRVYA</sequence>
<evidence type="ECO:0000313" key="3">
    <source>
        <dbReference type="Proteomes" id="UP000245910"/>
    </source>
</evidence>
<dbReference type="EMBL" id="LN649229">
    <property type="protein sequence ID" value="CEI64329.1"/>
    <property type="molecule type" value="Genomic_DNA"/>
</dbReference>
<protein>
    <submittedName>
        <fullName evidence="2">Uncharacterized protein</fullName>
    </submittedName>
</protein>